<dbReference type="Pfam" id="PF13855">
    <property type="entry name" value="LRR_8"/>
    <property type="match status" value="2"/>
</dbReference>
<evidence type="ECO:0000256" key="11">
    <source>
        <dbReference type="ARBA" id="ARBA00022737"/>
    </source>
</evidence>
<evidence type="ECO:0000256" key="10">
    <source>
        <dbReference type="ARBA" id="ARBA00022729"/>
    </source>
</evidence>
<keyword evidence="17 24" id="KW-0675">Receptor</keyword>
<name>A0AAE1WD38_9LAMI</name>
<dbReference type="GO" id="GO:0051707">
    <property type="term" value="P:response to other organism"/>
    <property type="evidence" value="ECO:0007669"/>
    <property type="project" value="UniProtKB-ARBA"/>
</dbReference>
<dbReference type="Gene3D" id="3.80.10.10">
    <property type="entry name" value="Ribonuclease Inhibitor"/>
    <property type="match status" value="3"/>
</dbReference>
<dbReference type="SUPFAM" id="SSF56112">
    <property type="entry name" value="Protein kinase-like (PK-like)"/>
    <property type="match status" value="1"/>
</dbReference>
<feature type="binding site" evidence="21">
    <location>
        <position position="786"/>
    </location>
    <ligand>
        <name>ATP</name>
        <dbReference type="ChEBI" id="CHEBI:30616"/>
    </ligand>
</feature>
<dbReference type="GO" id="GO:0005524">
    <property type="term" value="F:ATP binding"/>
    <property type="evidence" value="ECO:0007669"/>
    <property type="project" value="UniProtKB-UniRule"/>
</dbReference>
<dbReference type="InterPro" id="IPR001611">
    <property type="entry name" value="Leu-rich_rpt"/>
</dbReference>
<dbReference type="InterPro" id="IPR001245">
    <property type="entry name" value="Ser-Thr/Tyr_kinase_cat_dom"/>
</dbReference>
<keyword evidence="15" id="KW-1133">Transmembrane helix</keyword>
<evidence type="ECO:0000256" key="13">
    <source>
        <dbReference type="ARBA" id="ARBA00022777"/>
    </source>
</evidence>
<dbReference type="FunFam" id="3.80.10.10:FF:000627">
    <property type="entry name" value="Probable leucine-rich repeat receptor-like protein kinase At2g33170"/>
    <property type="match status" value="1"/>
</dbReference>
<evidence type="ECO:0000256" key="3">
    <source>
        <dbReference type="ARBA" id="ARBA00012513"/>
    </source>
</evidence>
<comment type="catalytic activity">
    <reaction evidence="19">
        <text>L-threonyl-[protein] + ATP = O-phospho-L-threonyl-[protein] + ADP + H(+)</text>
        <dbReference type="Rhea" id="RHEA:46608"/>
        <dbReference type="Rhea" id="RHEA-COMP:11060"/>
        <dbReference type="Rhea" id="RHEA-COMP:11605"/>
        <dbReference type="ChEBI" id="CHEBI:15378"/>
        <dbReference type="ChEBI" id="CHEBI:30013"/>
        <dbReference type="ChEBI" id="CHEBI:30616"/>
        <dbReference type="ChEBI" id="CHEBI:61977"/>
        <dbReference type="ChEBI" id="CHEBI:456216"/>
        <dbReference type="EC" id="2.7.11.1"/>
    </reaction>
</comment>
<keyword evidence="25" id="KW-1185">Reference proteome</keyword>
<dbReference type="Gene3D" id="3.30.200.20">
    <property type="entry name" value="Phosphorylase Kinase, domain 1"/>
    <property type="match status" value="1"/>
</dbReference>
<protein>
    <recommendedName>
        <fullName evidence="3">non-specific serine/threonine protein kinase</fullName>
        <ecNumber evidence="3">2.7.11.1</ecNumber>
    </recommendedName>
</protein>
<proteinExistence type="inferred from homology"/>
<keyword evidence="13 24" id="KW-0418">Kinase</keyword>
<evidence type="ECO:0000256" key="19">
    <source>
        <dbReference type="ARBA" id="ARBA00047899"/>
    </source>
</evidence>
<evidence type="ECO:0000256" key="18">
    <source>
        <dbReference type="ARBA" id="ARBA00023180"/>
    </source>
</evidence>
<dbReference type="Pfam" id="PF00560">
    <property type="entry name" value="LRR_1"/>
    <property type="match status" value="3"/>
</dbReference>
<dbReference type="EC" id="2.7.11.1" evidence="3"/>
<dbReference type="InterPro" id="IPR032675">
    <property type="entry name" value="LRR_dom_sf"/>
</dbReference>
<evidence type="ECO:0000256" key="16">
    <source>
        <dbReference type="ARBA" id="ARBA00023136"/>
    </source>
</evidence>
<dbReference type="InterPro" id="IPR017441">
    <property type="entry name" value="Protein_kinase_ATP_BS"/>
</dbReference>
<dbReference type="GO" id="GO:0033612">
    <property type="term" value="F:receptor serine/threonine kinase binding"/>
    <property type="evidence" value="ECO:0007669"/>
    <property type="project" value="TreeGrafter"/>
</dbReference>
<dbReference type="PROSITE" id="PS51450">
    <property type="entry name" value="LRR"/>
    <property type="match status" value="2"/>
</dbReference>
<dbReference type="AlphaFoldDB" id="A0AAE1WD38"/>
<evidence type="ECO:0000256" key="7">
    <source>
        <dbReference type="ARBA" id="ARBA00022614"/>
    </source>
</evidence>
<keyword evidence="7" id="KW-0433">Leucine-rich repeat</keyword>
<evidence type="ECO:0000256" key="4">
    <source>
        <dbReference type="ARBA" id="ARBA00022475"/>
    </source>
</evidence>
<dbReference type="PROSITE" id="PS00107">
    <property type="entry name" value="PROTEIN_KINASE_ATP"/>
    <property type="match status" value="1"/>
</dbReference>
<dbReference type="PROSITE" id="PS50011">
    <property type="entry name" value="PROTEIN_KINASE_DOM"/>
    <property type="match status" value="1"/>
</dbReference>
<dbReference type="FunFam" id="3.80.10.10:FF:000383">
    <property type="entry name" value="Leucine-rich repeat receptor protein kinase EMS1"/>
    <property type="match status" value="1"/>
</dbReference>
<evidence type="ECO:0000256" key="8">
    <source>
        <dbReference type="ARBA" id="ARBA00022679"/>
    </source>
</evidence>
<keyword evidence="9" id="KW-0812">Transmembrane</keyword>
<dbReference type="SMART" id="SM00220">
    <property type="entry name" value="S_TKc"/>
    <property type="match status" value="1"/>
</dbReference>
<comment type="catalytic activity">
    <reaction evidence="20">
        <text>L-seryl-[protein] + ATP = O-phospho-L-seryl-[protein] + ADP + H(+)</text>
        <dbReference type="Rhea" id="RHEA:17989"/>
        <dbReference type="Rhea" id="RHEA-COMP:9863"/>
        <dbReference type="Rhea" id="RHEA-COMP:11604"/>
        <dbReference type="ChEBI" id="CHEBI:15378"/>
        <dbReference type="ChEBI" id="CHEBI:29999"/>
        <dbReference type="ChEBI" id="CHEBI:30616"/>
        <dbReference type="ChEBI" id="CHEBI:83421"/>
        <dbReference type="ChEBI" id="CHEBI:456216"/>
        <dbReference type="EC" id="2.7.11.1"/>
    </reaction>
</comment>
<dbReference type="PRINTS" id="PR00019">
    <property type="entry name" value="LEURICHRPT"/>
</dbReference>
<comment type="caution">
    <text evidence="24">The sequence shown here is derived from an EMBL/GenBank/DDBJ whole genome shotgun (WGS) entry which is preliminary data.</text>
</comment>
<keyword evidence="16" id="KW-0472">Membrane</keyword>
<evidence type="ECO:0000313" key="24">
    <source>
        <dbReference type="EMBL" id="KAK4391164.1"/>
    </source>
</evidence>
<keyword evidence="11" id="KW-0677">Repeat</keyword>
<keyword evidence="5" id="KW-0723">Serine/threonine-protein kinase</keyword>
<dbReference type="PANTHER" id="PTHR48056">
    <property type="entry name" value="LRR RECEPTOR-LIKE SERINE/THREONINE-PROTEIN KINASE-RELATED"/>
    <property type="match status" value="1"/>
</dbReference>
<keyword evidence="6" id="KW-0597">Phosphoprotein</keyword>
<gene>
    <name evidence="24" type="ORF">Sango_2179700</name>
</gene>
<dbReference type="InterPro" id="IPR000719">
    <property type="entry name" value="Prot_kinase_dom"/>
</dbReference>
<dbReference type="EMBL" id="JACGWL010000012">
    <property type="protein sequence ID" value="KAK4391164.1"/>
    <property type="molecule type" value="Genomic_DNA"/>
</dbReference>
<keyword evidence="14 21" id="KW-0067">ATP-binding</keyword>
<dbReference type="Gene3D" id="1.10.510.10">
    <property type="entry name" value="Transferase(Phosphotransferase) domain 1"/>
    <property type="match status" value="1"/>
</dbReference>
<evidence type="ECO:0000256" key="12">
    <source>
        <dbReference type="ARBA" id="ARBA00022741"/>
    </source>
</evidence>
<feature type="chain" id="PRO_5042074321" description="non-specific serine/threonine protein kinase" evidence="22">
    <location>
        <begin position="24"/>
        <end position="1036"/>
    </location>
</feature>
<evidence type="ECO:0000256" key="14">
    <source>
        <dbReference type="ARBA" id="ARBA00022840"/>
    </source>
</evidence>
<evidence type="ECO:0000259" key="23">
    <source>
        <dbReference type="PROSITE" id="PS50011"/>
    </source>
</evidence>
<keyword evidence="10 22" id="KW-0732">Signal</keyword>
<evidence type="ECO:0000256" key="20">
    <source>
        <dbReference type="ARBA" id="ARBA00048679"/>
    </source>
</evidence>
<evidence type="ECO:0000256" key="9">
    <source>
        <dbReference type="ARBA" id="ARBA00022692"/>
    </source>
</evidence>
<sequence>MEKPCFHIAVIMLLNCFSVCCFGQAHLNLTSDEEALLAFKSRITSDPLNILASNWSTTGPSSVCSWIGVSCGAKERIVALNLSGLSLGGTIDPRLGNLTFLSSLDLSLNRFMGHVPDELARLRRLKDINLGFNNFTGDVPLCLGSMAKLENILLRNNSFTGAIPNLLNLSKLVILELSYNSIHGNIPKDSLSGLIAMDMCDNLPRLRGVSLSLNQLSGPIPSSISKCRALQHLSLSFNQFSGSIPKGIGELMMLKNLYLGANNFQGAIPQEIGNLSNLEIFSIRRSSLTGKFPPFIFNISSLKQIDLSYNGLSGSLPPDIHHNLPNLEQLYLQSNRLTGQILSSLLDCKKLWLLQLKDNQFTGTIPKQVGNMTQLKILYLRGNNMTGEIPSELGNLNLERLAVAANKFFGTVPYSIFNISTLIELELSFNRFTGQLPANMGYSLPNLELLFLTMNSFSGPIPRSIIGNLSTSLQMFRAFGCKIKGSIPAEIGNLSGLKSLYLDHNELTGSIPRELGKLKQVELVTLDHNRLEGQIPIDLCRISRLGELDLSSNVLNGTIPACLGELKSLRRISLDSNRLTSSLPNLWNLTDVWALNLSTNLLSGQIPSDIENLKTLIYLDLSTIDFQSLGGLRGLESLDLSNNNLSGSIPRSLEALTSLQYFDVSYNRLAGEIPNGGRFANFTAGSFKQNNALCGPARFQVPQCKVQTVRRSSSKHISLVNSHVEISPLLAWRRVSYQELQQATEDFSAINSLGSGSFGSVFKGTLSDGLNVAVKVFNIQLDRAVKSFDVECEILSTVRHRNLVGVISCCSNTDFKAIVLEHMANGSLEKWLYSHNYCLDLLQRLNIALDVAVALEYLHHGNAFPIVHSDLKPSNVLLDADMTAHVGDFGISKLFGEGEILIQTITLATIGYMAPEYGSEGRVSTSGDVYSYGIVLLEMFTRKKPTDDMFTEELSLKHWVGRKLQENAVTEVVAPGLLARQDQYFSAKEQCVLSIFRLAMECLALSPEDRINMIEMVAALKKVRATFMASSRMLQQ</sequence>
<evidence type="ECO:0000256" key="6">
    <source>
        <dbReference type="ARBA" id="ARBA00022553"/>
    </source>
</evidence>
<dbReference type="InterPro" id="IPR003591">
    <property type="entry name" value="Leu-rich_rpt_typical-subtyp"/>
</dbReference>
<dbReference type="FunFam" id="3.80.10.10:FF:000299">
    <property type="entry name" value="Piriformospora indica-insensitive protein 2"/>
    <property type="match status" value="1"/>
</dbReference>
<dbReference type="PROSITE" id="PS00108">
    <property type="entry name" value="PROTEIN_KINASE_ST"/>
    <property type="match status" value="1"/>
</dbReference>
<evidence type="ECO:0000256" key="21">
    <source>
        <dbReference type="PROSITE-ProRule" id="PRU10141"/>
    </source>
</evidence>
<comment type="subcellular location">
    <subcellularLocation>
        <location evidence="1">Cell membrane</location>
        <topology evidence="1">Single-pass membrane protein</topology>
    </subcellularLocation>
</comment>
<comment type="similarity">
    <text evidence="2">Belongs to the protein kinase superfamily. Ser/Thr protein kinase family.</text>
</comment>
<reference evidence="24" key="2">
    <citation type="journal article" date="2024" name="Plant">
        <title>Genomic evolution and insights into agronomic trait innovations of Sesamum species.</title>
        <authorList>
            <person name="Miao H."/>
            <person name="Wang L."/>
            <person name="Qu L."/>
            <person name="Liu H."/>
            <person name="Sun Y."/>
            <person name="Le M."/>
            <person name="Wang Q."/>
            <person name="Wei S."/>
            <person name="Zheng Y."/>
            <person name="Lin W."/>
            <person name="Duan Y."/>
            <person name="Cao H."/>
            <person name="Xiong S."/>
            <person name="Wang X."/>
            <person name="Wei L."/>
            <person name="Li C."/>
            <person name="Ma Q."/>
            <person name="Ju M."/>
            <person name="Zhao R."/>
            <person name="Li G."/>
            <person name="Mu C."/>
            <person name="Tian Q."/>
            <person name="Mei H."/>
            <person name="Zhang T."/>
            <person name="Gao T."/>
            <person name="Zhang H."/>
        </authorList>
    </citation>
    <scope>NUCLEOTIDE SEQUENCE</scope>
    <source>
        <strain evidence="24">K16</strain>
    </source>
</reference>
<reference evidence="24" key="1">
    <citation type="submission" date="2020-06" db="EMBL/GenBank/DDBJ databases">
        <authorList>
            <person name="Li T."/>
            <person name="Hu X."/>
            <person name="Zhang T."/>
            <person name="Song X."/>
            <person name="Zhang H."/>
            <person name="Dai N."/>
            <person name="Sheng W."/>
            <person name="Hou X."/>
            <person name="Wei L."/>
        </authorList>
    </citation>
    <scope>NUCLEOTIDE SEQUENCE</scope>
    <source>
        <strain evidence="24">K16</strain>
        <tissue evidence="24">Leaf</tissue>
    </source>
</reference>
<dbReference type="InterPro" id="IPR013210">
    <property type="entry name" value="LRR_N_plant-typ"/>
</dbReference>
<dbReference type="Pfam" id="PF07714">
    <property type="entry name" value="PK_Tyr_Ser-Thr"/>
    <property type="match status" value="1"/>
</dbReference>
<dbReference type="GO" id="GO:0005886">
    <property type="term" value="C:plasma membrane"/>
    <property type="evidence" value="ECO:0007669"/>
    <property type="project" value="UniProtKB-SubCell"/>
</dbReference>
<evidence type="ECO:0000256" key="1">
    <source>
        <dbReference type="ARBA" id="ARBA00004162"/>
    </source>
</evidence>
<dbReference type="InterPro" id="IPR008271">
    <property type="entry name" value="Ser/Thr_kinase_AS"/>
</dbReference>
<keyword evidence="4" id="KW-1003">Cell membrane</keyword>
<organism evidence="24 25">
    <name type="scientific">Sesamum angolense</name>
    <dbReference type="NCBI Taxonomy" id="2727404"/>
    <lineage>
        <taxon>Eukaryota</taxon>
        <taxon>Viridiplantae</taxon>
        <taxon>Streptophyta</taxon>
        <taxon>Embryophyta</taxon>
        <taxon>Tracheophyta</taxon>
        <taxon>Spermatophyta</taxon>
        <taxon>Magnoliopsida</taxon>
        <taxon>eudicotyledons</taxon>
        <taxon>Gunneridae</taxon>
        <taxon>Pentapetalae</taxon>
        <taxon>asterids</taxon>
        <taxon>lamiids</taxon>
        <taxon>Lamiales</taxon>
        <taxon>Pedaliaceae</taxon>
        <taxon>Sesamum</taxon>
    </lineage>
</organism>
<accession>A0AAE1WD38</accession>
<evidence type="ECO:0000313" key="25">
    <source>
        <dbReference type="Proteomes" id="UP001289374"/>
    </source>
</evidence>
<keyword evidence="12 21" id="KW-0547">Nucleotide-binding</keyword>
<dbReference type="Pfam" id="PF08263">
    <property type="entry name" value="LRRNT_2"/>
    <property type="match status" value="1"/>
</dbReference>
<evidence type="ECO:0000256" key="5">
    <source>
        <dbReference type="ARBA" id="ARBA00022527"/>
    </source>
</evidence>
<dbReference type="InterPro" id="IPR011009">
    <property type="entry name" value="Kinase-like_dom_sf"/>
</dbReference>
<evidence type="ECO:0000256" key="15">
    <source>
        <dbReference type="ARBA" id="ARBA00022989"/>
    </source>
</evidence>
<dbReference type="GO" id="GO:0004674">
    <property type="term" value="F:protein serine/threonine kinase activity"/>
    <property type="evidence" value="ECO:0007669"/>
    <property type="project" value="UniProtKB-KW"/>
</dbReference>
<dbReference type="FunFam" id="3.80.10.10:FF:000233">
    <property type="entry name" value="Leucine-rich repeat receptor-like protein kinase TDR"/>
    <property type="match status" value="1"/>
</dbReference>
<keyword evidence="18" id="KW-0325">Glycoprotein</keyword>
<dbReference type="FunFam" id="3.30.200.20:FF:000661">
    <property type="entry name" value="Serine-threonine protein kinase plant-type"/>
    <property type="match status" value="1"/>
</dbReference>
<evidence type="ECO:0000256" key="22">
    <source>
        <dbReference type="SAM" id="SignalP"/>
    </source>
</evidence>
<evidence type="ECO:0000256" key="2">
    <source>
        <dbReference type="ARBA" id="ARBA00008684"/>
    </source>
</evidence>
<dbReference type="GO" id="GO:0006952">
    <property type="term" value="P:defense response"/>
    <property type="evidence" value="ECO:0007669"/>
    <property type="project" value="UniProtKB-ARBA"/>
</dbReference>
<feature type="domain" description="Protein kinase" evidence="23">
    <location>
        <begin position="747"/>
        <end position="1028"/>
    </location>
</feature>
<dbReference type="InterPro" id="IPR050647">
    <property type="entry name" value="Plant_LRR-RLKs"/>
</dbReference>
<dbReference type="Proteomes" id="UP001289374">
    <property type="component" value="Unassembled WGS sequence"/>
</dbReference>
<evidence type="ECO:0000256" key="17">
    <source>
        <dbReference type="ARBA" id="ARBA00023170"/>
    </source>
</evidence>
<feature type="signal peptide" evidence="22">
    <location>
        <begin position="1"/>
        <end position="23"/>
    </location>
</feature>
<dbReference type="FunFam" id="1.10.510.10:FF:000358">
    <property type="entry name" value="Putative leucine-rich repeat receptor-like serine/threonine-protein kinase"/>
    <property type="match status" value="1"/>
</dbReference>
<dbReference type="GO" id="GO:0009791">
    <property type="term" value="P:post-embryonic development"/>
    <property type="evidence" value="ECO:0007669"/>
    <property type="project" value="UniProtKB-ARBA"/>
</dbReference>
<dbReference type="SUPFAM" id="SSF52047">
    <property type="entry name" value="RNI-like"/>
    <property type="match status" value="2"/>
</dbReference>
<dbReference type="PANTHER" id="PTHR48056:SF73">
    <property type="entry name" value="LRR RECEPTOR-LIKE SERINE_THREONINE-PROTEIN KINASE EFR"/>
    <property type="match status" value="1"/>
</dbReference>
<keyword evidence="8" id="KW-0808">Transferase</keyword>
<dbReference type="SMART" id="SM00369">
    <property type="entry name" value="LRR_TYP"/>
    <property type="match status" value="11"/>
</dbReference>